<gene>
    <name evidence="1" type="ORF">DY000_02032005</name>
</gene>
<dbReference type="InterPro" id="IPR023123">
    <property type="entry name" value="Tubulin_C"/>
</dbReference>
<evidence type="ECO:0000313" key="2">
    <source>
        <dbReference type="Proteomes" id="UP000266723"/>
    </source>
</evidence>
<reference evidence="1 2" key="1">
    <citation type="journal article" date="2020" name="BMC Genomics">
        <title>Intraspecific diversification of the crop wild relative Brassica cretica Lam. using demographic model selection.</title>
        <authorList>
            <person name="Kioukis A."/>
            <person name="Michalopoulou V.A."/>
            <person name="Briers L."/>
            <person name="Pirintsos S."/>
            <person name="Studholme D.J."/>
            <person name="Pavlidis P."/>
            <person name="Sarris P.F."/>
        </authorList>
    </citation>
    <scope>NUCLEOTIDE SEQUENCE [LARGE SCALE GENOMIC DNA]</scope>
    <source>
        <strain evidence="2">cv. PFS-1207/04</strain>
    </source>
</reference>
<name>A0ABQ7DY44_BRACR</name>
<accession>A0ABQ7DY44</accession>
<dbReference type="EMBL" id="QGKV02000649">
    <property type="protein sequence ID" value="KAF3582752.1"/>
    <property type="molecule type" value="Genomic_DNA"/>
</dbReference>
<sequence>MTVERHAYVIRKTTVLDVVRRLLQDNDLSEFDEARDIIESLVYEYKACESPDYIKWGRELLTGEGNASGVVDPKLAF</sequence>
<evidence type="ECO:0000313" key="1">
    <source>
        <dbReference type="EMBL" id="KAF3582752.1"/>
    </source>
</evidence>
<dbReference type="Gene3D" id="1.10.287.600">
    <property type="entry name" value="Helix hairpin bin"/>
    <property type="match status" value="1"/>
</dbReference>
<dbReference type="Proteomes" id="UP000266723">
    <property type="component" value="Unassembled WGS sequence"/>
</dbReference>
<keyword evidence="2" id="KW-1185">Reference proteome</keyword>
<comment type="caution">
    <text evidence="1">The sequence shown here is derived from an EMBL/GenBank/DDBJ whole genome shotgun (WGS) entry which is preliminary data.</text>
</comment>
<proteinExistence type="predicted"/>
<organism evidence="1 2">
    <name type="scientific">Brassica cretica</name>
    <name type="common">Mustard</name>
    <dbReference type="NCBI Taxonomy" id="69181"/>
    <lineage>
        <taxon>Eukaryota</taxon>
        <taxon>Viridiplantae</taxon>
        <taxon>Streptophyta</taxon>
        <taxon>Embryophyta</taxon>
        <taxon>Tracheophyta</taxon>
        <taxon>Spermatophyta</taxon>
        <taxon>Magnoliopsida</taxon>
        <taxon>eudicotyledons</taxon>
        <taxon>Gunneridae</taxon>
        <taxon>Pentapetalae</taxon>
        <taxon>rosids</taxon>
        <taxon>malvids</taxon>
        <taxon>Brassicales</taxon>
        <taxon>Brassicaceae</taxon>
        <taxon>Brassiceae</taxon>
        <taxon>Brassica</taxon>
    </lineage>
</organism>
<protein>
    <submittedName>
        <fullName evidence="1">Uncharacterized protein</fullName>
    </submittedName>
</protein>